<protein>
    <submittedName>
        <fullName evidence="1">Uncharacterized protein</fullName>
    </submittedName>
</protein>
<dbReference type="EMBL" id="JACHJS010000001">
    <property type="protein sequence ID" value="MBB4964188.1"/>
    <property type="molecule type" value="Genomic_DNA"/>
</dbReference>
<accession>A0A7W7WV56</accession>
<evidence type="ECO:0000313" key="2">
    <source>
        <dbReference type="Proteomes" id="UP000542674"/>
    </source>
</evidence>
<evidence type="ECO:0000313" key="1">
    <source>
        <dbReference type="EMBL" id="MBB4964188.1"/>
    </source>
</evidence>
<name>A0A7W7WV56_9PSEU</name>
<dbReference type="AlphaFoldDB" id="A0A7W7WV56"/>
<sequence>MSVVVSSAHPDDLRSAVDVGVGRVAFTVAVAVTVLVPGLSRVPPCVQVFVAVRDLVWRGARLRCRGHVSAALVGIGVGAFAAHRAEVRPARA</sequence>
<gene>
    <name evidence="1" type="ORF">F4559_001547</name>
</gene>
<reference evidence="1 2" key="1">
    <citation type="submission" date="2020-08" db="EMBL/GenBank/DDBJ databases">
        <title>Sequencing the genomes of 1000 actinobacteria strains.</title>
        <authorList>
            <person name="Klenk H.-P."/>
        </authorList>
    </citation>
    <scope>NUCLEOTIDE SEQUENCE [LARGE SCALE GENOMIC DNA]</scope>
    <source>
        <strain evidence="1 2">DSM 45084</strain>
    </source>
</reference>
<dbReference type="RefSeq" id="WP_184667057.1">
    <property type="nucleotide sequence ID" value="NZ_BAABAI010000023.1"/>
</dbReference>
<organism evidence="1 2">
    <name type="scientific">Saccharothrix violaceirubra</name>
    <dbReference type="NCBI Taxonomy" id="413306"/>
    <lineage>
        <taxon>Bacteria</taxon>
        <taxon>Bacillati</taxon>
        <taxon>Actinomycetota</taxon>
        <taxon>Actinomycetes</taxon>
        <taxon>Pseudonocardiales</taxon>
        <taxon>Pseudonocardiaceae</taxon>
        <taxon>Saccharothrix</taxon>
    </lineage>
</organism>
<proteinExistence type="predicted"/>
<comment type="caution">
    <text evidence="1">The sequence shown here is derived from an EMBL/GenBank/DDBJ whole genome shotgun (WGS) entry which is preliminary data.</text>
</comment>
<dbReference type="Proteomes" id="UP000542674">
    <property type="component" value="Unassembled WGS sequence"/>
</dbReference>
<keyword evidence="2" id="KW-1185">Reference proteome</keyword>